<dbReference type="RefSeq" id="XP_020073075.1">
    <property type="nucleotide sequence ID" value="XM_020217035.1"/>
</dbReference>
<organism evidence="2 3">
    <name type="scientific">Cyberlindnera jadinii (strain ATCC 18201 / CBS 1600 / BCRC 20928 / JCM 3617 / NBRC 0987 / NRRL Y-1542)</name>
    <name type="common">Torula yeast</name>
    <name type="synonym">Candida utilis</name>
    <dbReference type="NCBI Taxonomy" id="983966"/>
    <lineage>
        <taxon>Eukaryota</taxon>
        <taxon>Fungi</taxon>
        <taxon>Dikarya</taxon>
        <taxon>Ascomycota</taxon>
        <taxon>Saccharomycotina</taxon>
        <taxon>Saccharomycetes</taxon>
        <taxon>Phaffomycetales</taxon>
        <taxon>Phaffomycetaceae</taxon>
        <taxon>Cyberlindnera</taxon>
    </lineage>
</organism>
<accession>A0A1E4S944</accession>
<sequence length="275" mass="32143">MVCIGIIRSLLWVLWRHPTELFIRLFFGASLEERLYRYYISYHTIIVQMFVSNFGWFEFFLLWCVWLISCALFFVYCVQRLAALQRMNAIFEELLGEPSQTLACPFISKTSYLRALSQCFKVAKCHRHPDCSIYEYWYVFNNEGRSELRKLFSSHEPSLERDRYLYLTPRLFGHEAIAETMTWTFWSTMVTTHGDIEQACESNAIGLDDEYGKQQDSVKASSIDKEAVQKHLLLTFIKKALSNHGAFEELSHSLQSKKCSITDKEGLTSVWKGLI</sequence>
<name>A0A1E4S944_CYBJN</name>
<feature type="transmembrane region" description="Helical" evidence="1">
    <location>
        <begin position="60"/>
        <end position="78"/>
    </location>
</feature>
<keyword evidence="1" id="KW-0472">Membrane</keyword>
<evidence type="ECO:0000256" key="1">
    <source>
        <dbReference type="SAM" id="Phobius"/>
    </source>
</evidence>
<reference evidence="2 3" key="1">
    <citation type="journal article" date="2016" name="Proc. Natl. Acad. Sci. U.S.A.">
        <title>Comparative genomics of biotechnologically important yeasts.</title>
        <authorList>
            <person name="Riley R."/>
            <person name="Haridas S."/>
            <person name="Wolfe K.H."/>
            <person name="Lopes M.R."/>
            <person name="Hittinger C.T."/>
            <person name="Goeker M."/>
            <person name="Salamov A.A."/>
            <person name="Wisecaver J.H."/>
            <person name="Long T.M."/>
            <person name="Calvey C.H."/>
            <person name="Aerts A.L."/>
            <person name="Barry K.W."/>
            <person name="Choi C."/>
            <person name="Clum A."/>
            <person name="Coughlan A.Y."/>
            <person name="Deshpande S."/>
            <person name="Douglass A.P."/>
            <person name="Hanson S.J."/>
            <person name="Klenk H.-P."/>
            <person name="LaButti K.M."/>
            <person name="Lapidus A."/>
            <person name="Lindquist E.A."/>
            <person name="Lipzen A.M."/>
            <person name="Meier-Kolthoff J.P."/>
            <person name="Ohm R.A."/>
            <person name="Otillar R.P."/>
            <person name="Pangilinan J.L."/>
            <person name="Peng Y."/>
            <person name="Rokas A."/>
            <person name="Rosa C.A."/>
            <person name="Scheuner C."/>
            <person name="Sibirny A.A."/>
            <person name="Slot J.C."/>
            <person name="Stielow J.B."/>
            <person name="Sun H."/>
            <person name="Kurtzman C.P."/>
            <person name="Blackwell M."/>
            <person name="Grigoriev I.V."/>
            <person name="Jeffries T.W."/>
        </authorList>
    </citation>
    <scope>NUCLEOTIDE SEQUENCE [LARGE SCALE GENOMIC DNA]</scope>
    <source>
        <strain evidence="3">ATCC 18201 / CBS 1600 / BCRC 20928 / JCM 3617 / NBRC 0987 / NRRL Y-1542</strain>
    </source>
</reference>
<evidence type="ECO:0000313" key="2">
    <source>
        <dbReference type="EMBL" id="ODV76036.1"/>
    </source>
</evidence>
<keyword evidence="3" id="KW-1185">Reference proteome</keyword>
<dbReference type="GeneID" id="30991431"/>
<evidence type="ECO:0000313" key="3">
    <source>
        <dbReference type="Proteomes" id="UP000094389"/>
    </source>
</evidence>
<keyword evidence="1" id="KW-1133">Transmembrane helix</keyword>
<dbReference type="Proteomes" id="UP000094389">
    <property type="component" value="Unassembled WGS sequence"/>
</dbReference>
<gene>
    <name evidence="2" type="ORF">CYBJADRAFT_182237</name>
</gene>
<proteinExistence type="predicted"/>
<protein>
    <submittedName>
        <fullName evidence="2">Uncharacterized protein</fullName>
    </submittedName>
</protein>
<dbReference type="EMBL" id="KV453925">
    <property type="protein sequence ID" value="ODV76036.1"/>
    <property type="molecule type" value="Genomic_DNA"/>
</dbReference>
<dbReference type="AlphaFoldDB" id="A0A1E4S944"/>
<keyword evidence="1" id="KW-0812">Transmembrane</keyword>